<dbReference type="Gene3D" id="1.10.150.20">
    <property type="entry name" value="5' to 3' exonuclease, C-terminal subdomain"/>
    <property type="match status" value="1"/>
</dbReference>
<comment type="subcellular location">
    <subcellularLocation>
        <location evidence="1">Nucleus</location>
    </subcellularLocation>
</comment>
<feature type="region of interest" description="Disordered" evidence="12">
    <location>
        <begin position="68"/>
        <end position="114"/>
    </location>
</feature>
<dbReference type="Pfam" id="PF14791">
    <property type="entry name" value="DNA_pol_B_thumb"/>
    <property type="match status" value="1"/>
</dbReference>
<dbReference type="PROSITE" id="PS00522">
    <property type="entry name" value="DNA_POLYMERASE_X"/>
    <property type="match status" value="1"/>
</dbReference>
<dbReference type="SUPFAM" id="SSF81301">
    <property type="entry name" value="Nucleotidyltransferase"/>
    <property type="match status" value="1"/>
</dbReference>
<dbReference type="OrthoDB" id="205514at2759"/>
<keyword evidence="6" id="KW-0479">Metal-binding</keyword>
<dbReference type="FunFam" id="3.30.210.10:FF:000005">
    <property type="entry name" value="DNA polymerase IV"/>
    <property type="match status" value="1"/>
</dbReference>
<evidence type="ECO:0000256" key="6">
    <source>
        <dbReference type="ARBA" id="ARBA00022723"/>
    </source>
</evidence>
<sequence>MAPDMPRIFLLPTHLQADELRGLEERIPTLTQNVQEADIVVGRISRPERALFELRRLKLVTEPVAQEEIRGIGRGHDGDGDGDGDDASELLPKRPRLSESGALGARGDLDSPRAPGDTILVLKLAWLLDSLEQDVALPVDDYLLYRGRKLPSQPRNDSHLGTSQSRQGSEGEAAAEQAAEDRRTVGDSPRPQRATRRRTGSPNKPGRQNRAEPLALHHETTSEHTAPLPPIPDFLHATYSCQRPSLVNPPNAEFIKELKAVRTLRLLQGDQIGVRAYSTSIASLAAYPYLLQRPQEIERLPGCGAKIAKLYRQWTTAGCTDETKAAATDTELAVLQKFYNIWGVADKTAHQFYKRGWRDLDDVVEHGWDSLSRVQQIGVKYYDEFQLKIPRAETEAIANVILAHARRIDAGFQMVIVGSYRRGKPTSGDVDVVLSHPDEAQTLGFINKLVLSLEKGAFITHTLSVWTWSSERGQVPLPWGGQNRSAGSGFDTLDKAMVVWQKPEDGKGPAAPRPAPHRRVDIIITPWKTAGCAVLGWSGGTTFQRDLRRYCKAKMGFKFDSSGVRTRANGTWVDLEGSERGPAPDMETAEKRVFEGLHLDQFWNDRLLTKAIFAKGVSELTEAEAKRTFGPQPTITAYNQRGHGSIDNTKSKRVVKARKGEDPRGGAGGPSAKVEMNTAFPVEAIGSSPQKPNGVMRSSNLMGLCFWLSADRRQLT</sequence>
<comment type="catalytic activity">
    <reaction evidence="11">
        <text>DNA(n) + a 2'-deoxyribonucleoside 5'-triphosphate = DNA(n+1) + diphosphate</text>
        <dbReference type="Rhea" id="RHEA:22508"/>
        <dbReference type="Rhea" id="RHEA-COMP:17339"/>
        <dbReference type="Rhea" id="RHEA-COMP:17340"/>
        <dbReference type="ChEBI" id="CHEBI:33019"/>
        <dbReference type="ChEBI" id="CHEBI:61560"/>
        <dbReference type="ChEBI" id="CHEBI:173112"/>
        <dbReference type="EC" id="2.7.7.7"/>
    </reaction>
</comment>
<dbReference type="GO" id="GO:0003677">
    <property type="term" value="F:DNA binding"/>
    <property type="evidence" value="ECO:0007669"/>
    <property type="project" value="InterPro"/>
</dbReference>
<dbReference type="InterPro" id="IPR001357">
    <property type="entry name" value="BRCT_dom"/>
</dbReference>
<feature type="compositionally biased region" description="Basic and acidic residues" evidence="12">
    <location>
        <begin position="68"/>
        <end position="79"/>
    </location>
</feature>
<dbReference type="EMBL" id="JAIWOZ010000007">
    <property type="protein sequence ID" value="KAH6603344.1"/>
    <property type="molecule type" value="Genomic_DNA"/>
</dbReference>
<gene>
    <name evidence="14" type="ORF">Trco_008119</name>
</gene>
<dbReference type="GO" id="GO:0006303">
    <property type="term" value="P:double-strand break repair via nonhomologous end joining"/>
    <property type="evidence" value="ECO:0007669"/>
    <property type="project" value="TreeGrafter"/>
</dbReference>
<dbReference type="EC" id="2.7.7.7" evidence="3"/>
<keyword evidence="15" id="KW-1185">Reference proteome</keyword>
<dbReference type="Gene3D" id="1.10.150.110">
    <property type="entry name" value="DNA polymerase beta, N-terminal domain-like"/>
    <property type="match status" value="1"/>
</dbReference>
<keyword evidence="8" id="KW-0239">DNA-directed DNA polymerase</keyword>
<dbReference type="FunFam" id="1.10.150.20:FF:000010">
    <property type="entry name" value="DNA polymerase lambda"/>
    <property type="match status" value="1"/>
</dbReference>
<dbReference type="GO" id="GO:0046872">
    <property type="term" value="F:metal ion binding"/>
    <property type="evidence" value="ECO:0007669"/>
    <property type="project" value="UniProtKB-KW"/>
</dbReference>
<evidence type="ECO:0000259" key="13">
    <source>
        <dbReference type="PROSITE" id="PS50172"/>
    </source>
</evidence>
<name>A0A9P8QF76_9HYPO</name>
<evidence type="ECO:0000256" key="8">
    <source>
        <dbReference type="ARBA" id="ARBA00022932"/>
    </source>
</evidence>
<accession>A0A9P8QF76</accession>
<dbReference type="Pfam" id="PF14792">
    <property type="entry name" value="DNA_pol_B_palm"/>
    <property type="match status" value="1"/>
</dbReference>
<dbReference type="AlphaFoldDB" id="A0A9P8QF76"/>
<dbReference type="InterPro" id="IPR002008">
    <property type="entry name" value="DNA_pol_X_beta-like"/>
</dbReference>
<dbReference type="InterPro" id="IPR028207">
    <property type="entry name" value="DNA_pol_B_palm_palm"/>
</dbReference>
<dbReference type="InterPro" id="IPR002054">
    <property type="entry name" value="DNA-dir_DNA_pol_X"/>
</dbReference>
<dbReference type="InterPro" id="IPR029398">
    <property type="entry name" value="PolB_thumb"/>
</dbReference>
<evidence type="ECO:0000256" key="12">
    <source>
        <dbReference type="SAM" id="MobiDB-lite"/>
    </source>
</evidence>
<evidence type="ECO:0000256" key="1">
    <source>
        <dbReference type="ARBA" id="ARBA00004123"/>
    </source>
</evidence>
<dbReference type="Gene3D" id="3.30.460.10">
    <property type="entry name" value="Beta Polymerase, domain 2"/>
    <property type="match status" value="1"/>
</dbReference>
<evidence type="ECO:0000256" key="10">
    <source>
        <dbReference type="ARBA" id="ARBA00023242"/>
    </source>
</evidence>
<dbReference type="InterPro" id="IPR043519">
    <property type="entry name" value="NT_sf"/>
</dbReference>
<dbReference type="InterPro" id="IPR027421">
    <property type="entry name" value="DNA_pol_lamdba_lyase_dom_sf"/>
</dbReference>
<evidence type="ECO:0000313" key="14">
    <source>
        <dbReference type="EMBL" id="KAH6603344.1"/>
    </source>
</evidence>
<dbReference type="PRINTS" id="PR00870">
    <property type="entry name" value="DNAPOLXBETA"/>
</dbReference>
<dbReference type="Gene3D" id="3.30.210.10">
    <property type="entry name" value="DNA polymerase, thumb domain"/>
    <property type="match status" value="1"/>
</dbReference>
<dbReference type="Proteomes" id="UP000827724">
    <property type="component" value="Unassembled WGS sequence"/>
</dbReference>
<feature type="domain" description="BRCT" evidence="13">
    <location>
        <begin position="121"/>
        <end position="144"/>
    </location>
</feature>
<keyword evidence="7" id="KW-0227">DNA damage</keyword>
<dbReference type="GO" id="GO:0003887">
    <property type="term" value="F:DNA-directed DNA polymerase activity"/>
    <property type="evidence" value="ECO:0007669"/>
    <property type="project" value="UniProtKB-KW"/>
</dbReference>
<dbReference type="PRINTS" id="PR00869">
    <property type="entry name" value="DNAPOLX"/>
</dbReference>
<evidence type="ECO:0000256" key="11">
    <source>
        <dbReference type="ARBA" id="ARBA00049244"/>
    </source>
</evidence>
<dbReference type="PANTHER" id="PTHR11276:SF29">
    <property type="entry name" value="DNA POLYMERASE TYPE-X FAMILY PROTEIN POL4"/>
    <property type="match status" value="1"/>
</dbReference>
<feature type="region of interest" description="Disordered" evidence="12">
    <location>
        <begin position="149"/>
        <end position="212"/>
    </location>
</feature>
<organism evidence="14 15">
    <name type="scientific">Trichoderma cornu-damae</name>
    <dbReference type="NCBI Taxonomy" id="654480"/>
    <lineage>
        <taxon>Eukaryota</taxon>
        <taxon>Fungi</taxon>
        <taxon>Dikarya</taxon>
        <taxon>Ascomycota</taxon>
        <taxon>Pezizomycotina</taxon>
        <taxon>Sordariomycetes</taxon>
        <taxon>Hypocreomycetidae</taxon>
        <taxon>Hypocreales</taxon>
        <taxon>Hypocreaceae</taxon>
        <taxon>Trichoderma</taxon>
    </lineage>
</organism>
<evidence type="ECO:0000256" key="3">
    <source>
        <dbReference type="ARBA" id="ARBA00012417"/>
    </source>
</evidence>
<dbReference type="PROSITE" id="PS50172">
    <property type="entry name" value="BRCT"/>
    <property type="match status" value="1"/>
</dbReference>
<dbReference type="Pfam" id="PF14716">
    <property type="entry name" value="HHH_8"/>
    <property type="match status" value="1"/>
</dbReference>
<keyword evidence="5" id="KW-0548">Nucleotidyltransferase</keyword>
<keyword evidence="10" id="KW-0539">Nucleus</keyword>
<keyword evidence="9" id="KW-0234">DNA repair</keyword>
<evidence type="ECO:0000256" key="7">
    <source>
        <dbReference type="ARBA" id="ARBA00022763"/>
    </source>
</evidence>
<dbReference type="InterPro" id="IPR010996">
    <property type="entry name" value="HHH_MUS81"/>
</dbReference>
<evidence type="ECO:0000256" key="4">
    <source>
        <dbReference type="ARBA" id="ARBA00022679"/>
    </source>
</evidence>
<reference evidence="14" key="1">
    <citation type="submission" date="2021-08" db="EMBL/GenBank/DDBJ databases">
        <title>Chromosome-Level Trichoderma cornu-damae using Hi-C Data.</title>
        <authorList>
            <person name="Kim C.S."/>
        </authorList>
    </citation>
    <scope>NUCLEOTIDE SEQUENCE</scope>
    <source>
        <strain evidence="14">KA19-0412C</strain>
    </source>
</reference>
<dbReference type="SUPFAM" id="SSF47802">
    <property type="entry name" value="DNA polymerase beta, N-terminal domain-like"/>
    <property type="match status" value="1"/>
</dbReference>
<keyword evidence="4" id="KW-0808">Transferase</keyword>
<evidence type="ECO:0000313" key="15">
    <source>
        <dbReference type="Proteomes" id="UP000827724"/>
    </source>
</evidence>
<dbReference type="InterPro" id="IPR019843">
    <property type="entry name" value="DNA_pol-X_BS"/>
</dbReference>
<evidence type="ECO:0000256" key="5">
    <source>
        <dbReference type="ARBA" id="ARBA00022695"/>
    </source>
</evidence>
<dbReference type="CDD" id="cd00141">
    <property type="entry name" value="NT_POLXc"/>
    <property type="match status" value="1"/>
</dbReference>
<dbReference type="Pfam" id="PF10391">
    <property type="entry name" value="DNA_pol_lambd_f"/>
    <property type="match status" value="1"/>
</dbReference>
<dbReference type="InterPro" id="IPR037160">
    <property type="entry name" value="DNA_Pol_thumb_sf"/>
</dbReference>
<dbReference type="SMART" id="SM00483">
    <property type="entry name" value="POLXc"/>
    <property type="match status" value="1"/>
</dbReference>
<dbReference type="SUPFAM" id="SSF81585">
    <property type="entry name" value="PsbU/PolX domain-like"/>
    <property type="match status" value="1"/>
</dbReference>
<protein>
    <recommendedName>
        <fullName evidence="3">DNA-directed DNA polymerase</fullName>
        <ecNumber evidence="3">2.7.7.7</ecNumber>
    </recommendedName>
</protein>
<dbReference type="InterPro" id="IPR018944">
    <property type="entry name" value="DNA_pol_lambd_fingers_domain"/>
</dbReference>
<dbReference type="GO" id="GO:0005634">
    <property type="term" value="C:nucleus"/>
    <property type="evidence" value="ECO:0007669"/>
    <property type="project" value="UniProtKB-SubCell"/>
</dbReference>
<dbReference type="PANTHER" id="PTHR11276">
    <property type="entry name" value="DNA POLYMERASE TYPE-X FAMILY MEMBER"/>
    <property type="match status" value="1"/>
</dbReference>
<dbReference type="FunFam" id="1.10.150.110:FF:000005">
    <property type="entry name" value="DNA polymerase POL4"/>
    <property type="match status" value="1"/>
</dbReference>
<comment type="caution">
    <text evidence="14">The sequence shown here is derived from an EMBL/GenBank/DDBJ whole genome shotgun (WGS) entry which is preliminary data.</text>
</comment>
<evidence type="ECO:0000256" key="2">
    <source>
        <dbReference type="ARBA" id="ARBA00008323"/>
    </source>
</evidence>
<dbReference type="InterPro" id="IPR022312">
    <property type="entry name" value="DNA_pol_X"/>
</dbReference>
<comment type="similarity">
    <text evidence="2">Belongs to the DNA polymerase type-X family.</text>
</comment>
<evidence type="ECO:0000256" key="9">
    <source>
        <dbReference type="ARBA" id="ARBA00023204"/>
    </source>
</evidence>
<feature type="compositionally biased region" description="Polar residues" evidence="12">
    <location>
        <begin position="153"/>
        <end position="168"/>
    </location>
</feature>
<proteinExistence type="inferred from homology"/>